<dbReference type="SMART" id="SM00933">
    <property type="entry name" value="NurA"/>
    <property type="match status" value="1"/>
</dbReference>
<sequence>MAEIPGYTPHLVGEDIEEVDFGATQPVIVELLRSVPRHAERLAERVVELRKLLDSCGPLRSKLVEGIARISSESYVPKAGVAIDSTFPPEGGIDMVVGSLIGVVAGYLAYQGNVVEPRVGVYARLSIVEKQDEAPKVAAELSKMLERLVVLKKLLPKLPEDSVILIDGEVVPYTLLFTRISRPLKAKLDDVVSSMLREAESKRIMIVGVVKRSYTFLFSVYSRMCGVERLPLNDKTLASIVLQPGEYITLGSFDELLPDYARIAARRAPEKAAKIVAERLSQRPEYSRIIVAFYKPSGVPRSWQAVKVEVYAPWLARREAVEKAVSHLNTLTSSTTGLPYPIDMIDEYVRLEARALEVVRHQLMKHLAAKLVENGLPEDRAVLLTLHTNPEKRYLYQPRRR</sequence>
<evidence type="ECO:0000259" key="1">
    <source>
        <dbReference type="SMART" id="SM00933"/>
    </source>
</evidence>
<feature type="domain" description="NurA" evidence="1">
    <location>
        <begin position="78"/>
        <end position="351"/>
    </location>
</feature>
<dbReference type="Proteomes" id="UP000001037">
    <property type="component" value="Chromosome"/>
</dbReference>
<dbReference type="KEGG" id="pfm:Pyrfu_0896"/>
<protein>
    <submittedName>
        <fullName evidence="2">NurA domain protein</fullName>
    </submittedName>
</protein>
<keyword evidence="3" id="KW-1185">Reference proteome</keyword>
<dbReference type="RefSeq" id="WP_014026442.1">
    <property type="nucleotide sequence ID" value="NC_015931.1"/>
</dbReference>
<dbReference type="InterPro" id="IPR018977">
    <property type="entry name" value="NurA_domain"/>
</dbReference>
<gene>
    <name evidence="2" type="ordered locus">Pyrfu_0896</name>
</gene>
<evidence type="ECO:0000313" key="2">
    <source>
        <dbReference type="EMBL" id="AEM38765.1"/>
    </source>
</evidence>
<dbReference type="OrthoDB" id="15389at2157"/>
<name>G0EE71_PYRF1</name>
<reference evidence="2 3" key="1">
    <citation type="journal article" date="2011" name="Stand. Genomic Sci.">
        <title>Complete genome sequence of the hyperthermophilic chemolithoautotroph Pyrolobus fumarii type strain (1A).</title>
        <authorList>
            <person name="Anderson I."/>
            <person name="Goker M."/>
            <person name="Nolan M."/>
            <person name="Lucas S."/>
            <person name="Hammon N."/>
            <person name="Deshpande S."/>
            <person name="Cheng J.F."/>
            <person name="Tapia R."/>
            <person name="Han C."/>
            <person name="Goodwin L."/>
            <person name="Pitluck S."/>
            <person name="Huntemann M."/>
            <person name="Liolios K."/>
            <person name="Ivanova N."/>
            <person name="Pagani I."/>
            <person name="Mavromatis K."/>
            <person name="Ovchinikova G."/>
            <person name="Pati A."/>
            <person name="Chen A."/>
            <person name="Palaniappan K."/>
            <person name="Land M."/>
            <person name="Hauser L."/>
            <person name="Brambilla E.M."/>
            <person name="Huber H."/>
            <person name="Yasawong M."/>
            <person name="Rohde M."/>
            <person name="Spring S."/>
            <person name="Abt B."/>
            <person name="Sikorski J."/>
            <person name="Wirth R."/>
            <person name="Detter J.C."/>
            <person name="Woyke T."/>
            <person name="Bristow J."/>
            <person name="Eisen J.A."/>
            <person name="Markowitz V."/>
            <person name="Hugenholtz P."/>
            <person name="Kyrpides N.C."/>
            <person name="Klenk H.P."/>
            <person name="Lapidus A."/>
        </authorList>
    </citation>
    <scope>NUCLEOTIDE SEQUENCE [LARGE SCALE GENOMIC DNA]</scope>
    <source>
        <strain evidence="3">DSM 11204 / 1A</strain>
    </source>
</reference>
<proteinExistence type="predicted"/>
<dbReference type="EMBL" id="CP002838">
    <property type="protein sequence ID" value="AEM38765.1"/>
    <property type="molecule type" value="Genomic_DNA"/>
</dbReference>
<organism evidence="2 3">
    <name type="scientific">Pyrolobus fumarii (strain DSM 11204 / 1A)</name>
    <dbReference type="NCBI Taxonomy" id="694429"/>
    <lineage>
        <taxon>Archaea</taxon>
        <taxon>Thermoproteota</taxon>
        <taxon>Thermoprotei</taxon>
        <taxon>Desulfurococcales</taxon>
        <taxon>Pyrodictiaceae</taxon>
        <taxon>Pyrolobus</taxon>
    </lineage>
</organism>
<dbReference type="InParanoid" id="G0EE71"/>
<dbReference type="HOGENOM" id="CLU_668365_0_0_2"/>
<dbReference type="STRING" id="694429.Pyrfu_0896"/>
<dbReference type="AlphaFoldDB" id="G0EE71"/>
<accession>G0EE71</accession>
<dbReference type="eggNOG" id="arCOG05561">
    <property type="taxonomic scope" value="Archaea"/>
</dbReference>
<evidence type="ECO:0000313" key="3">
    <source>
        <dbReference type="Proteomes" id="UP000001037"/>
    </source>
</evidence>
<dbReference type="GeneID" id="11139370"/>
<dbReference type="Pfam" id="PF09376">
    <property type="entry name" value="NurA"/>
    <property type="match status" value="1"/>
</dbReference>